<proteinExistence type="predicted"/>
<keyword evidence="4" id="KW-1185">Reference proteome</keyword>
<dbReference type="RefSeq" id="WP_185798561.1">
    <property type="nucleotide sequence ID" value="NZ_JACLQD010000005.1"/>
</dbReference>
<keyword evidence="2" id="KW-0472">Membrane</keyword>
<keyword evidence="2" id="KW-1133">Transmembrane helix</keyword>
<keyword evidence="1" id="KW-0175">Coiled coil</keyword>
<sequence>MSLFRLALGRFFAALLALALLSLSLGALSLARQHHAARSAALDAPPPDLIPLGALPPDTPPLAEVNLRAAIAAAVDVALPVGNGRLYLLADPARPTAAPQAALLVPPSDLAAAESLIAQATLGTAQGGGPVIALNGTLSTPIWIRQAEAAAADAHRPLAADMPFIRPFYDGRAAGLAPSPLDYAVPAVCFSLFLAFMAVQVAQALRLNHARHVLRGLSQLDAQVEKMAVASADTAPEGMHWATLAARRSELRQRRQRLEAQLHRGRTDSRGPWLWVGLIVAGGAAGLVPQRLLSERVASHLLGADLTGLLARTGHAAQGLGLDSLAALPGDLLAQGVLLLLGPQSIGLAGTLRMLPVTVWIALLAILVLVLQRRAENRRAERGHLR</sequence>
<feature type="transmembrane region" description="Helical" evidence="2">
    <location>
        <begin position="273"/>
        <end position="293"/>
    </location>
</feature>
<reference evidence="3 4" key="1">
    <citation type="journal article" date="2017" name="Int. J. Syst. Evol. Microbiol.">
        <title>Gemmobacter straminiformis sp. nov., isolated from an artificial fountain.</title>
        <authorList>
            <person name="Kang J.Y."/>
            <person name="Kim M.J."/>
            <person name="Chun J."/>
            <person name="Son K.P."/>
            <person name="Jahng K.Y."/>
        </authorList>
    </citation>
    <scope>NUCLEOTIDE SEQUENCE [LARGE SCALE GENOMIC DNA]</scope>
    <source>
        <strain evidence="3 4">CAM-8</strain>
    </source>
</reference>
<dbReference type="AlphaFoldDB" id="A0A842ICW6"/>
<gene>
    <name evidence="3" type="ORF">H7F16_15555</name>
</gene>
<feature type="transmembrane region" description="Helical" evidence="2">
    <location>
        <begin position="183"/>
        <end position="205"/>
    </location>
</feature>
<dbReference type="Proteomes" id="UP000555411">
    <property type="component" value="Unassembled WGS sequence"/>
</dbReference>
<dbReference type="EMBL" id="JACLQD010000005">
    <property type="protein sequence ID" value="MBC2836934.1"/>
    <property type="molecule type" value="Genomic_DNA"/>
</dbReference>
<protein>
    <submittedName>
        <fullName evidence="3">Uncharacterized protein</fullName>
    </submittedName>
</protein>
<feature type="coiled-coil region" evidence="1">
    <location>
        <begin position="241"/>
        <end position="268"/>
    </location>
</feature>
<name>A0A842ICW6_9RHOB</name>
<evidence type="ECO:0000256" key="1">
    <source>
        <dbReference type="SAM" id="Coils"/>
    </source>
</evidence>
<accession>A0A842ICW6</accession>
<evidence type="ECO:0000313" key="4">
    <source>
        <dbReference type="Proteomes" id="UP000555411"/>
    </source>
</evidence>
<evidence type="ECO:0000256" key="2">
    <source>
        <dbReference type="SAM" id="Phobius"/>
    </source>
</evidence>
<organism evidence="3 4">
    <name type="scientific">Paragemmobacter straminiformis</name>
    <dbReference type="NCBI Taxonomy" id="2045119"/>
    <lineage>
        <taxon>Bacteria</taxon>
        <taxon>Pseudomonadati</taxon>
        <taxon>Pseudomonadota</taxon>
        <taxon>Alphaproteobacteria</taxon>
        <taxon>Rhodobacterales</taxon>
        <taxon>Paracoccaceae</taxon>
        <taxon>Paragemmobacter</taxon>
    </lineage>
</organism>
<evidence type="ECO:0000313" key="3">
    <source>
        <dbReference type="EMBL" id="MBC2836934.1"/>
    </source>
</evidence>
<keyword evidence="2" id="KW-0812">Transmembrane</keyword>
<comment type="caution">
    <text evidence="3">The sequence shown here is derived from an EMBL/GenBank/DDBJ whole genome shotgun (WGS) entry which is preliminary data.</text>
</comment>
<feature type="transmembrane region" description="Helical" evidence="2">
    <location>
        <begin position="346"/>
        <end position="371"/>
    </location>
</feature>